<sequence length="36" mass="4290">MCRWKPYCIYPSLMIDKLCTNYLDAVIGSLYFHALF</sequence>
<proteinExistence type="predicted"/>
<reference evidence="1" key="1">
    <citation type="submission" date="2014-11" db="EMBL/GenBank/DDBJ databases">
        <authorList>
            <person name="Amaro Gonzalez C."/>
        </authorList>
    </citation>
    <scope>NUCLEOTIDE SEQUENCE</scope>
</reference>
<name>A0A0E9XXT5_ANGAN</name>
<organism evidence="1">
    <name type="scientific">Anguilla anguilla</name>
    <name type="common">European freshwater eel</name>
    <name type="synonym">Muraena anguilla</name>
    <dbReference type="NCBI Taxonomy" id="7936"/>
    <lineage>
        <taxon>Eukaryota</taxon>
        <taxon>Metazoa</taxon>
        <taxon>Chordata</taxon>
        <taxon>Craniata</taxon>
        <taxon>Vertebrata</taxon>
        <taxon>Euteleostomi</taxon>
        <taxon>Actinopterygii</taxon>
        <taxon>Neopterygii</taxon>
        <taxon>Teleostei</taxon>
        <taxon>Anguilliformes</taxon>
        <taxon>Anguillidae</taxon>
        <taxon>Anguilla</taxon>
    </lineage>
</organism>
<accession>A0A0E9XXT5</accession>
<evidence type="ECO:0000313" key="1">
    <source>
        <dbReference type="EMBL" id="JAI06671.1"/>
    </source>
</evidence>
<reference evidence="1" key="2">
    <citation type="journal article" date="2015" name="Fish Shellfish Immunol.">
        <title>Early steps in the European eel (Anguilla anguilla)-Vibrio vulnificus interaction in the gills: Role of the RtxA13 toxin.</title>
        <authorList>
            <person name="Callol A."/>
            <person name="Pajuelo D."/>
            <person name="Ebbesson L."/>
            <person name="Teles M."/>
            <person name="MacKenzie S."/>
            <person name="Amaro C."/>
        </authorList>
    </citation>
    <scope>NUCLEOTIDE SEQUENCE</scope>
</reference>
<dbReference type="AlphaFoldDB" id="A0A0E9XXT5"/>
<dbReference type="EMBL" id="GBXM01001907">
    <property type="protein sequence ID" value="JAI06671.1"/>
    <property type="molecule type" value="Transcribed_RNA"/>
</dbReference>
<protein>
    <submittedName>
        <fullName evidence="1">Uncharacterized protein</fullName>
    </submittedName>
</protein>